<evidence type="ECO:0000259" key="13">
    <source>
        <dbReference type="PROSITE" id="PS51997"/>
    </source>
</evidence>
<dbReference type="AlphaFoldDB" id="A0A1X0NST8"/>
<sequence length="835" mass="93678">MDSCASSKDFTLDGQHSCTEETNDDADDTVKNDSMDIKESCAYCGENDPSSLAMCTTCSRWFCNSAHGTSGSHVIMHLAKSKHQSLQLHSKNMLGDDTLKCYVCHSANVFSLGFMPSKEESVVVLVCREPCLHSRALREQNLDSSSWLPLIDERRLLPWICKVRGTGAKKLTLHDITAIELEWGNKLINSEEATEIAPTIPNTFNNGNEYLEIFTTLIRMDADASQRKKEYTFENVPCLLQKQLGTRCFFYLKQLPVADAVFRRGEYASITVKGSNNCLFGTIVDICKSQNGDEDVILETEIKKTFDKAALEEILSVSVVTFRFELNIIAALRKTEALHKFVASRHPLSEYLYYTILGQAEKAEKYFKKVPYTLTTQLISKLNRSQEIAVRNALENPLTLIQGPPGTGKTTTGVTIVKHLHHIVKERILVCAPSNIAVDHLAERLSTVGLKVTRLQPRYRVPESDIIKNLSLDQQVEDFIDSDAGDNRVKSILNSMRNQLSLNNDEYDLYKKNVRDLEKLILGSADVVCCTCVGAGDPRLKGIHFKYVLIDEVTQGTEPETIIPLVCGAEQVIFIGDHCQLRPVVSSLAAEKAGLHRSLFERLLYVGHRAFRLDVQYRMHPSLSNFPSSYFYEGTLQNGVTEMERNASRVFPWPEPSKPLFFYNTTAPEELGANGCSYLNRAEAALVEKIVTKLIRDGKVNPEEIGVITPYYSQSRYIRNYLSRCGNIDASVYDRVEIATVDSFQGREKEYIILSCVRSNHHQGIGFVVDERRLNVSITRAKYGLFIIGNARLLSRYPAWHALLRELLNLSLVVDGSIDALVPSAVVLGNPEKNS</sequence>
<evidence type="ECO:0000256" key="3">
    <source>
        <dbReference type="ARBA" id="ARBA00022490"/>
    </source>
</evidence>
<keyword evidence="9 11" id="KW-0862">Zinc</keyword>
<dbReference type="PANTHER" id="PTHR10887:SF364">
    <property type="entry name" value="REGULATOR OF NONSENSE TRANSCRIPTS 1"/>
    <property type="match status" value="1"/>
</dbReference>
<organism evidence="14 15">
    <name type="scientific">Trypanosoma theileri</name>
    <dbReference type="NCBI Taxonomy" id="67003"/>
    <lineage>
        <taxon>Eukaryota</taxon>
        <taxon>Discoba</taxon>
        <taxon>Euglenozoa</taxon>
        <taxon>Kinetoplastea</taxon>
        <taxon>Metakinetoplastina</taxon>
        <taxon>Trypanosomatida</taxon>
        <taxon>Trypanosomatidae</taxon>
        <taxon>Trypanosoma</taxon>
    </lineage>
</organism>
<dbReference type="OrthoDB" id="6513042at2759"/>
<feature type="compositionally biased region" description="Polar residues" evidence="12">
    <location>
        <begin position="1"/>
        <end position="17"/>
    </location>
</feature>
<comment type="subcellular location">
    <subcellularLocation>
        <location evidence="1">Cytoplasm</location>
    </subcellularLocation>
</comment>
<feature type="region of interest" description="C4" evidence="11">
    <location>
        <begin position="101"/>
        <end position="131"/>
    </location>
</feature>
<dbReference type="PROSITE" id="PS51997">
    <property type="entry name" value="UPF1_CH_RICH"/>
    <property type="match status" value="1"/>
</dbReference>
<evidence type="ECO:0000256" key="9">
    <source>
        <dbReference type="ARBA" id="ARBA00022833"/>
    </source>
</evidence>
<accession>A0A1X0NST8</accession>
<evidence type="ECO:0000256" key="5">
    <source>
        <dbReference type="ARBA" id="ARBA00022741"/>
    </source>
</evidence>
<dbReference type="InterPro" id="IPR018999">
    <property type="entry name" value="UPF1_CH/ZBD"/>
</dbReference>
<keyword evidence="3" id="KW-0963">Cytoplasm</keyword>
<dbReference type="FunFam" id="3.40.50.300:FF:000097">
    <property type="entry name" value="Regulator of nonsense transcripts 1"/>
    <property type="match status" value="1"/>
</dbReference>
<keyword evidence="15" id="KW-1185">Reference proteome</keyword>
<dbReference type="SUPFAM" id="SSF57850">
    <property type="entry name" value="RING/U-box"/>
    <property type="match status" value="1"/>
</dbReference>
<dbReference type="GO" id="GO:0005737">
    <property type="term" value="C:cytoplasm"/>
    <property type="evidence" value="ECO:0007669"/>
    <property type="project" value="UniProtKB-SubCell"/>
</dbReference>
<keyword evidence="8" id="KW-0347">Helicase</keyword>
<dbReference type="GeneID" id="39986641"/>
<gene>
    <name evidence="14" type="ORF">TM35_000201760</name>
</gene>
<protein>
    <submittedName>
        <fullName evidence="14">Putative regulator of nonsense transcripts 1, putative,nonsense mRNA reducing factor 1</fullName>
    </submittedName>
</protein>
<proteinExistence type="inferred from homology"/>
<feature type="region of interest" description="C3H" evidence="11">
    <location>
        <begin position="41"/>
        <end position="73"/>
    </location>
</feature>
<evidence type="ECO:0000313" key="14">
    <source>
        <dbReference type="EMBL" id="ORC87767.1"/>
    </source>
</evidence>
<dbReference type="VEuPathDB" id="TriTrypDB:TM35_000201760"/>
<dbReference type="InterPro" id="IPR041679">
    <property type="entry name" value="DNA2/NAM7-like_C"/>
</dbReference>
<evidence type="ECO:0000256" key="11">
    <source>
        <dbReference type="PROSITE-ProRule" id="PRU01341"/>
    </source>
</evidence>
<dbReference type="GO" id="GO:0003724">
    <property type="term" value="F:RNA helicase activity"/>
    <property type="evidence" value="ECO:0007669"/>
    <property type="project" value="InterPro"/>
</dbReference>
<evidence type="ECO:0000256" key="6">
    <source>
        <dbReference type="ARBA" id="ARBA00022771"/>
    </source>
</evidence>
<name>A0A1X0NST8_9TRYP</name>
<dbReference type="InterPro" id="IPR045055">
    <property type="entry name" value="DNA2/NAM7-like"/>
</dbReference>
<dbReference type="RefSeq" id="XP_028881833.1">
    <property type="nucleotide sequence ID" value="XM_029026861.1"/>
</dbReference>
<evidence type="ECO:0000256" key="2">
    <source>
        <dbReference type="ARBA" id="ARBA00007913"/>
    </source>
</evidence>
<evidence type="ECO:0000256" key="10">
    <source>
        <dbReference type="ARBA" id="ARBA00022840"/>
    </source>
</evidence>
<reference evidence="14 15" key="1">
    <citation type="submission" date="2017-03" db="EMBL/GenBank/DDBJ databases">
        <title>An alternative strategy for trypanosome survival in the mammalian bloodstream revealed through genome and transcriptome analysis of the ubiquitous bovine parasite Trypanosoma (Megatrypanum) theileri.</title>
        <authorList>
            <person name="Kelly S."/>
            <person name="Ivens A."/>
            <person name="Mott A."/>
            <person name="O'Neill E."/>
            <person name="Emms D."/>
            <person name="Macleod O."/>
            <person name="Voorheis P."/>
            <person name="Matthews J."/>
            <person name="Matthews K."/>
            <person name="Carrington M."/>
        </authorList>
    </citation>
    <scope>NUCLEOTIDE SEQUENCE [LARGE SCALE GENOMIC DNA]</scope>
    <source>
        <strain evidence="14">Edinburgh</strain>
    </source>
</reference>
<dbReference type="GO" id="GO:0003723">
    <property type="term" value="F:RNA binding"/>
    <property type="evidence" value="ECO:0007669"/>
    <property type="project" value="InterPro"/>
</dbReference>
<keyword evidence="5" id="KW-0547">Nucleotide-binding</keyword>
<dbReference type="CDD" id="cd21400">
    <property type="entry name" value="ZBD_UPF1-like"/>
    <property type="match status" value="1"/>
</dbReference>
<evidence type="ECO:0000256" key="12">
    <source>
        <dbReference type="SAM" id="MobiDB-lite"/>
    </source>
</evidence>
<evidence type="ECO:0000256" key="1">
    <source>
        <dbReference type="ARBA" id="ARBA00004496"/>
    </source>
</evidence>
<keyword evidence="7" id="KW-0378">Hydrolase</keyword>
<dbReference type="GO" id="GO:0005524">
    <property type="term" value="F:ATP binding"/>
    <property type="evidence" value="ECO:0007669"/>
    <property type="project" value="UniProtKB-KW"/>
</dbReference>
<keyword evidence="10" id="KW-0067">ATP-binding</keyword>
<feature type="region of interest" description="Disordered" evidence="12">
    <location>
        <begin position="1"/>
        <end position="31"/>
    </location>
</feature>
<dbReference type="GO" id="GO:0000184">
    <property type="term" value="P:nuclear-transcribed mRNA catabolic process, nonsense-mediated decay"/>
    <property type="evidence" value="ECO:0007669"/>
    <property type="project" value="InterPro"/>
</dbReference>
<evidence type="ECO:0000256" key="7">
    <source>
        <dbReference type="ARBA" id="ARBA00022801"/>
    </source>
</evidence>
<evidence type="ECO:0000256" key="8">
    <source>
        <dbReference type="ARBA" id="ARBA00022806"/>
    </source>
</evidence>
<evidence type="ECO:0000256" key="4">
    <source>
        <dbReference type="ARBA" id="ARBA00022723"/>
    </source>
</evidence>
<feature type="domain" description="Upf1" evidence="13">
    <location>
        <begin position="33"/>
        <end position="186"/>
    </location>
</feature>
<dbReference type="InterPro" id="IPR027417">
    <property type="entry name" value="P-loop_NTPase"/>
</dbReference>
<dbReference type="SUPFAM" id="SSF52540">
    <property type="entry name" value="P-loop containing nucleoside triphosphate hydrolases"/>
    <property type="match status" value="1"/>
</dbReference>
<dbReference type="STRING" id="67003.A0A1X0NST8"/>
<keyword evidence="4 11" id="KW-0479">Metal-binding</keyword>
<comment type="caution">
    <text evidence="14">The sequence shown here is derived from an EMBL/GenBank/DDBJ whole genome shotgun (WGS) entry which is preliminary data.</text>
</comment>
<dbReference type="GO" id="GO:0016787">
    <property type="term" value="F:hydrolase activity"/>
    <property type="evidence" value="ECO:0007669"/>
    <property type="project" value="UniProtKB-KW"/>
</dbReference>
<dbReference type="GO" id="GO:0008270">
    <property type="term" value="F:zinc ion binding"/>
    <property type="evidence" value="ECO:0007669"/>
    <property type="project" value="UniProtKB-UniRule"/>
</dbReference>
<feature type="region of interest" description="CC/SHH/C" evidence="11">
    <location>
        <begin position="55"/>
        <end position="83"/>
    </location>
</feature>
<comment type="similarity">
    <text evidence="2">Belongs to the DNA2/NAM7 helicase family.</text>
</comment>
<dbReference type="Pfam" id="PF09416">
    <property type="entry name" value="UPF1_Zn_bind"/>
    <property type="match status" value="1"/>
</dbReference>
<evidence type="ECO:0000313" key="15">
    <source>
        <dbReference type="Proteomes" id="UP000192257"/>
    </source>
</evidence>
<dbReference type="Gene3D" id="3.40.50.300">
    <property type="entry name" value="P-loop containing nucleotide triphosphate hydrolases"/>
    <property type="match status" value="2"/>
</dbReference>
<dbReference type="Pfam" id="PF13087">
    <property type="entry name" value="AAA_12"/>
    <property type="match status" value="1"/>
</dbReference>
<dbReference type="InterPro" id="IPR047187">
    <property type="entry name" value="SF1_C_Upf1"/>
</dbReference>
<dbReference type="CDD" id="cd18808">
    <property type="entry name" value="SF1_C_Upf1"/>
    <property type="match status" value="1"/>
</dbReference>
<dbReference type="InterPro" id="IPR041677">
    <property type="entry name" value="DNA2/NAM7_AAA_11"/>
</dbReference>
<dbReference type="Proteomes" id="UP000192257">
    <property type="component" value="Unassembled WGS sequence"/>
</dbReference>
<dbReference type="PANTHER" id="PTHR10887">
    <property type="entry name" value="DNA2/NAM7 HELICASE FAMILY"/>
    <property type="match status" value="1"/>
</dbReference>
<keyword evidence="6 11" id="KW-0863">Zinc-finger</keyword>
<dbReference type="Pfam" id="PF13086">
    <property type="entry name" value="AAA_11"/>
    <property type="match status" value="2"/>
</dbReference>
<dbReference type="EMBL" id="NBCO01000020">
    <property type="protein sequence ID" value="ORC87767.1"/>
    <property type="molecule type" value="Genomic_DNA"/>
</dbReference>